<dbReference type="EMBL" id="JBANRG010000023">
    <property type="protein sequence ID" value="KAK7455186.1"/>
    <property type="molecule type" value="Genomic_DNA"/>
</dbReference>
<name>A0ABR1J9Q2_9AGAR</name>
<dbReference type="InterPro" id="IPR001128">
    <property type="entry name" value="Cyt_P450"/>
</dbReference>
<dbReference type="Pfam" id="PF00067">
    <property type="entry name" value="p450"/>
    <property type="match status" value="1"/>
</dbReference>
<evidence type="ECO:0000256" key="4">
    <source>
        <dbReference type="ARBA" id="ARBA00022617"/>
    </source>
</evidence>
<organism evidence="10 11">
    <name type="scientific">Marasmiellus scandens</name>
    <dbReference type="NCBI Taxonomy" id="2682957"/>
    <lineage>
        <taxon>Eukaryota</taxon>
        <taxon>Fungi</taxon>
        <taxon>Dikarya</taxon>
        <taxon>Basidiomycota</taxon>
        <taxon>Agaricomycotina</taxon>
        <taxon>Agaricomycetes</taxon>
        <taxon>Agaricomycetidae</taxon>
        <taxon>Agaricales</taxon>
        <taxon>Marasmiineae</taxon>
        <taxon>Omphalotaceae</taxon>
        <taxon>Marasmiellus</taxon>
    </lineage>
</organism>
<evidence type="ECO:0000256" key="3">
    <source>
        <dbReference type="ARBA" id="ARBA00010617"/>
    </source>
</evidence>
<evidence type="ECO:0000256" key="6">
    <source>
        <dbReference type="ARBA" id="ARBA00023002"/>
    </source>
</evidence>
<comment type="similarity">
    <text evidence="3 9">Belongs to the cytochrome P450 family.</text>
</comment>
<dbReference type="Gene3D" id="1.10.630.10">
    <property type="entry name" value="Cytochrome P450"/>
    <property type="match status" value="1"/>
</dbReference>
<dbReference type="PANTHER" id="PTHR46300">
    <property type="entry name" value="P450, PUTATIVE (EUROFUNG)-RELATED-RELATED"/>
    <property type="match status" value="1"/>
</dbReference>
<evidence type="ECO:0000256" key="8">
    <source>
        <dbReference type="ARBA" id="ARBA00023033"/>
    </source>
</evidence>
<dbReference type="SUPFAM" id="SSF48264">
    <property type="entry name" value="Cytochrome P450"/>
    <property type="match status" value="1"/>
</dbReference>
<evidence type="ECO:0000313" key="10">
    <source>
        <dbReference type="EMBL" id="KAK7455186.1"/>
    </source>
</evidence>
<keyword evidence="8 9" id="KW-0503">Monooxygenase</keyword>
<evidence type="ECO:0000313" key="11">
    <source>
        <dbReference type="Proteomes" id="UP001498398"/>
    </source>
</evidence>
<evidence type="ECO:0000256" key="7">
    <source>
        <dbReference type="ARBA" id="ARBA00023004"/>
    </source>
</evidence>
<comment type="caution">
    <text evidence="10">The sequence shown here is derived from an EMBL/GenBank/DDBJ whole genome shotgun (WGS) entry which is preliminary data.</text>
</comment>
<keyword evidence="5 9" id="KW-0479">Metal-binding</keyword>
<keyword evidence="4 9" id="KW-0349">Heme</keyword>
<dbReference type="InterPro" id="IPR002401">
    <property type="entry name" value="Cyt_P450_E_grp-I"/>
</dbReference>
<evidence type="ECO:0008006" key="12">
    <source>
        <dbReference type="Google" id="ProtNLM"/>
    </source>
</evidence>
<dbReference type="InterPro" id="IPR036396">
    <property type="entry name" value="Cyt_P450_sf"/>
</dbReference>
<keyword evidence="6 9" id="KW-0560">Oxidoreductase</keyword>
<evidence type="ECO:0000256" key="9">
    <source>
        <dbReference type="RuleBase" id="RU000461"/>
    </source>
</evidence>
<evidence type="ECO:0000256" key="2">
    <source>
        <dbReference type="ARBA" id="ARBA00005179"/>
    </source>
</evidence>
<dbReference type="InterPro" id="IPR017972">
    <property type="entry name" value="Cyt_P450_CS"/>
</dbReference>
<accession>A0ABR1J9Q2</accession>
<evidence type="ECO:0000256" key="5">
    <source>
        <dbReference type="ARBA" id="ARBA00022723"/>
    </source>
</evidence>
<proteinExistence type="inferred from homology"/>
<comment type="pathway">
    <text evidence="2">Secondary metabolite biosynthesis.</text>
</comment>
<gene>
    <name evidence="10" type="ORF">VKT23_011058</name>
</gene>
<sequence length="126" mass="14330">MNHRAVLHSEEIYQDPLRFNPDRFLQGDKDAKLPPNPELYAFGFGRRICPGRHFAQDAVWIVMACLLATCDITRPLDEDPKLRKEIDPINDFVDGIIVHPKPFKCRIVPRSSAAANLMKAGYPSEN</sequence>
<dbReference type="PRINTS" id="PR00463">
    <property type="entry name" value="EP450I"/>
</dbReference>
<comment type="cofactor">
    <cofactor evidence="1">
        <name>heme</name>
        <dbReference type="ChEBI" id="CHEBI:30413"/>
    </cofactor>
</comment>
<dbReference type="Proteomes" id="UP001498398">
    <property type="component" value="Unassembled WGS sequence"/>
</dbReference>
<dbReference type="PROSITE" id="PS00086">
    <property type="entry name" value="CYTOCHROME_P450"/>
    <property type="match status" value="1"/>
</dbReference>
<keyword evidence="11" id="KW-1185">Reference proteome</keyword>
<reference evidence="10 11" key="1">
    <citation type="submission" date="2024-01" db="EMBL/GenBank/DDBJ databases">
        <title>A draft genome for the cacao thread blight pathogen Marasmiellus scandens.</title>
        <authorList>
            <person name="Baruah I.K."/>
            <person name="Leung J."/>
            <person name="Bukari Y."/>
            <person name="Amoako-Attah I."/>
            <person name="Meinhardt L.W."/>
            <person name="Bailey B.A."/>
            <person name="Cohen S.P."/>
        </authorList>
    </citation>
    <scope>NUCLEOTIDE SEQUENCE [LARGE SCALE GENOMIC DNA]</scope>
    <source>
        <strain evidence="10 11">GH-19</strain>
    </source>
</reference>
<dbReference type="InterPro" id="IPR050364">
    <property type="entry name" value="Cytochrome_P450_fung"/>
</dbReference>
<keyword evidence="7 9" id="KW-0408">Iron</keyword>
<evidence type="ECO:0000256" key="1">
    <source>
        <dbReference type="ARBA" id="ARBA00001971"/>
    </source>
</evidence>
<protein>
    <recommendedName>
        <fullName evidence="12">Cytochrome P450</fullName>
    </recommendedName>
</protein>